<dbReference type="GO" id="GO:0003700">
    <property type="term" value="F:DNA-binding transcription factor activity"/>
    <property type="evidence" value="ECO:0007669"/>
    <property type="project" value="InterPro"/>
</dbReference>
<evidence type="ECO:0000256" key="3">
    <source>
        <dbReference type="ARBA" id="ARBA00023163"/>
    </source>
</evidence>
<evidence type="ECO:0000259" key="4">
    <source>
        <dbReference type="PROSITE" id="PS51000"/>
    </source>
</evidence>
<dbReference type="PANTHER" id="PTHR30363">
    <property type="entry name" value="HTH-TYPE TRANSCRIPTIONAL REGULATOR SRLR-RELATED"/>
    <property type="match status" value="1"/>
</dbReference>
<dbReference type="SMART" id="SM01134">
    <property type="entry name" value="DeoRC"/>
    <property type="match status" value="1"/>
</dbReference>
<dbReference type="PROSITE" id="PS00894">
    <property type="entry name" value="HTH_DEOR_1"/>
    <property type="match status" value="1"/>
</dbReference>
<keyword evidence="1" id="KW-0805">Transcription regulation</keyword>
<keyword evidence="3" id="KW-0804">Transcription</keyword>
<accession>A0A9D1Z8U8</accession>
<reference evidence="5" key="1">
    <citation type="journal article" date="2021" name="PeerJ">
        <title>Extensive microbial diversity within the chicken gut microbiome revealed by metagenomics and culture.</title>
        <authorList>
            <person name="Gilroy R."/>
            <person name="Ravi A."/>
            <person name="Getino M."/>
            <person name="Pursley I."/>
            <person name="Horton D.L."/>
            <person name="Alikhan N.F."/>
            <person name="Baker D."/>
            <person name="Gharbi K."/>
            <person name="Hall N."/>
            <person name="Watson M."/>
            <person name="Adriaenssens E.M."/>
            <person name="Foster-Nyarko E."/>
            <person name="Jarju S."/>
            <person name="Secka A."/>
            <person name="Antonio M."/>
            <person name="Oren A."/>
            <person name="Chaudhuri R.R."/>
            <person name="La Ragione R."/>
            <person name="Hildebrand F."/>
            <person name="Pallen M.J."/>
        </authorList>
    </citation>
    <scope>NUCLEOTIDE SEQUENCE</scope>
    <source>
        <strain evidence="5">CHK199-9574</strain>
    </source>
</reference>
<dbReference type="InterPro" id="IPR018356">
    <property type="entry name" value="Tscrpt_reg_HTH_DeoR_CS"/>
</dbReference>
<dbReference type="SMART" id="SM00420">
    <property type="entry name" value="HTH_DEOR"/>
    <property type="match status" value="1"/>
</dbReference>
<feature type="domain" description="HTH deoR-type" evidence="4">
    <location>
        <begin position="3"/>
        <end position="58"/>
    </location>
</feature>
<organism evidence="5 6">
    <name type="scientific">Candidatus Borkfalkia excrementavium</name>
    <dbReference type="NCBI Taxonomy" id="2838505"/>
    <lineage>
        <taxon>Bacteria</taxon>
        <taxon>Bacillati</taxon>
        <taxon>Bacillota</taxon>
        <taxon>Clostridia</taxon>
        <taxon>Christensenellales</taxon>
        <taxon>Christensenellaceae</taxon>
        <taxon>Candidatus Borkfalkia</taxon>
    </lineage>
</organism>
<gene>
    <name evidence="5" type="ORF">H9728_06730</name>
</gene>
<protein>
    <submittedName>
        <fullName evidence="5">DeoR/GlpR family DNA-binding transcription regulator</fullName>
    </submittedName>
</protein>
<name>A0A9D1Z8U8_9FIRM</name>
<dbReference type="InterPro" id="IPR037171">
    <property type="entry name" value="NagB/RpiA_transferase-like"/>
</dbReference>
<dbReference type="Pfam" id="PF00455">
    <property type="entry name" value="DeoRC"/>
    <property type="match status" value="1"/>
</dbReference>
<dbReference type="Gene3D" id="1.10.10.10">
    <property type="entry name" value="Winged helix-like DNA-binding domain superfamily/Winged helix DNA-binding domain"/>
    <property type="match status" value="1"/>
</dbReference>
<dbReference type="SUPFAM" id="SSF46785">
    <property type="entry name" value="Winged helix' DNA-binding domain"/>
    <property type="match status" value="1"/>
</dbReference>
<sequence length="246" mass="28148">MLQFERTGILQEYLEKHHSATVKQIAKDIHMSETTVRRDLAYLEKQHIVRRSYGFAVLLKYQNNTLPFLLRMQDNRKEKNIIAQKAVGLVKTGDTLIMDESSTTSLIANLLDPSMDLTVFTTSLIIANILAEKRIRTYCTGGLIQSNTFSFSGKYAEPLIASIYADKCFFSSSGIMENGIICDKMEESASINKLMLQHAEKKIYLCDHTKFNRSFPYLIAKAEDIDYFISDSEPPESYRKQFKIVL</sequence>
<evidence type="ECO:0000313" key="5">
    <source>
        <dbReference type="EMBL" id="HIY78724.1"/>
    </source>
</evidence>
<dbReference type="InterPro" id="IPR036390">
    <property type="entry name" value="WH_DNA-bd_sf"/>
</dbReference>
<reference evidence="5" key="2">
    <citation type="submission" date="2021-04" db="EMBL/GenBank/DDBJ databases">
        <authorList>
            <person name="Gilroy R."/>
        </authorList>
    </citation>
    <scope>NUCLEOTIDE SEQUENCE</scope>
    <source>
        <strain evidence="5">CHK199-9574</strain>
    </source>
</reference>
<dbReference type="InterPro" id="IPR036388">
    <property type="entry name" value="WH-like_DNA-bd_sf"/>
</dbReference>
<dbReference type="EMBL" id="DXCO01000040">
    <property type="protein sequence ID" value="HIY78724.1"/>
    <property type="molecule type" value="Genomic_DNA"/>
</dbReference>
<evidence type="ECO:0000256" key="1">
    <source>
        <dbReference type="ARBA" id="ARBA00023015"/>
    </source>
</evidence>
<dbReference type="Proteomes" id="UP000824135">
    <property type="component" value="Unassembled WGS sequence"/>
</dbReference>
<dbReference type="InterPro" id="IPR014036">
    <property type="entry name" value="DeoR-like_C"/>
</dbReference>
<keyword evidence="2 5" id="KW-0238">DNA-binding</keyword>
<proteinExistence type="predicted"/>
<dbReference type="PROSITE" id="PS51000">
    <property type="entry name" value="HTH_DEOR_2"/>
    <property type="match status" value="1"/>
</dbReference>
<dbReference type="InterPro" id="IPR050313">
    <property type="entry name" value="Carb_Metab_HTH_regulators"/>
</dbReference>
<dbReference type="GO" id="GO:0003677">
    <property type="term" value="F:DNA binding"/>
    <property type="evidence" value="ECO:0007669"/>
    <property type="project" value="UniProtKB-KW"/>
</dbReference>
<dbReference type="PANTHER" id="PTHR30363:SF56">
    <property type="entry name" value="TRANSCRIPTIONAL REGULATOR, DEOR FAMILY"/>
    <property type="match status" value="1"/>
</dbReference>
<dbReference type="InterPro" id="IPR001034">
    <property type="entry name" value="DeoR_HTH"/>
</dbReference>
<dbReference type="SUPFAM" id="SSF100950">
    <property type="entry name" value="NagB/RpiA/CoA transferase-like"/>
    <property type="match status" value="1"/>
</dbReference>
<dbReference type="AlphaFoldDB" id="A0A9D1Z8U8"/>
<comment type="caution">
    <text evidence="5">The sequence shown here is derived from an EMBL/GenBank/DDBJ whole genome shotgun (WGS) entry which is preliminary data.</text>
</comment>
<dbReference type="Pfam" id="PF08220">
    <property type="entry name" value="HTH_DeoR"/>
    <property type="match status" value="1"/>
</dbReference>
<evidence type="ECO:0000313" key="6">
    <source>
        <dbReference type="Proteomes" id="UP000824135"/>
    </source>
</evidence>
<dbReference type="Gene3D" id="3.40.50.1360">
    <property type="match status" value="1"/>
</dbReference>
<evidence type="ECO:0000256" key="2">
    <source>
        <dbReference type="ARBA" id="ARBA00023125"/>
    </source>
</evidence>